<dbReference type="PANTHER" id="PTHR34185">
    <property type="entry name" value="DIADENYLATE CYCLASE"/>
    <property type="match status" value="1"/>
</dbReference>
<evidence type="ECO:0000259" key="12">
    <source>
        <dbReference type="PROSITE" id="PS51794"/>
    </source>
</evidence>
<sequence>MQVFAQLWQAIVQGLDQFWNEIVLAAHDFSLVRDTLDIALISYIIYKGIRIVRETRAGQLVKGILLMGGLYLVVKVLNMTAMLWLLNRVFEMGIIAVIVVFQPELRSALERVGRTRMAGIAPWAHSSEESIRRSAVWGKPIDVICESVQRLSISATGALIVIEREVKLGDQIRTGVIVDAVPSVELMGNIFFKNSPLHDGAMIMREGKVYAAACFLPKPKKEEDIDKNLGSRHRAAIGISEVSDSVTIVVSEETGGISFAVNGRLIRNLSIDKLRATLDYYLIPEVKEEQKERKKGFWKVKKNEKERKGDCSETEKED</sequence>
<dbReference type="RefSeq" id="WP_249293974.1">
    <property type="nucleotide sequence ID" value="NZ_JACRSV010000001.1"/>
</dbReference>
<dbReference type="AlphaFoldDB" id="A0A926E3V8"/>
<feature type="transmembrane region" description="Helical" evidence="10">
    <location>
        <begin position="60"/>
        <end position="77"/>
    </location>
</feature>
<keyword evidence="14" id="KW-1185">Reference proteome</keyword>
<keyword evidence="6 10" id="KW-0547">Nucleotide-binding</keyword>
<comment type="subcellular location">
    <subcellularLocation>
        <location evidence="10">Cell membrane</location>
        <topology evidence="10">Single-pass membrane protein</topology>
    </subcellularLocation>
</comment>
<dbReference type="GO" id="GO:0106408">
    <property type="term" value="F:diadenylate cyclase activity"/>
    <property type="evidence" value="ECO:0007669"/>
    <property type="project" value="UniProtKB-EC"/>
</dbReference>
<dbReference type="PIRSF" id="PIRSF004793">
    <property type="entry name" value="UCP004793"/>
    <property type="match status" value="1"/>
</dbReference>
<keyword evidence="2 10" id="KW-1003">Cell membrane</keyword>
<dbReference type="GO" id="GO:0006171">
    <property type="term" value="P:cAMP biosynthetic process"/>
    <property type="evidence" value="ECO:0007669"/>
    <property type="project" value="InterPro"/>
</dbReference>
<dbReference type="PROSITE" id="PS51794">
    <property type="entry name" value="DAC"/>
    <property type="match status" value="1"/>
</dbReference>
<comment type="caution">
    <text evidence="13">The sequence shown here is derived from an EMBL/GenBank/DDBJ whole genome shotgun (WGS) entry which is preliminary data.</text>
</comment>
<feature type="domain" description="DAC" evidence="12">
    <location>
        <begin position="102"/>
        <end position="271"/>
    </location>
</feature>
<evidence type="ECO:0000256" key="3">
    <source>
        <dbReference type="ARBA" id="ARBA00022679"/>
    </source>
</evidence>
<evidence type="ECO:0000256" key="8">
    <source>
        <dbReference type="ARBA" id="ARBA00022989"/>
    </source>
</evidence>
<dbReference type="GO" id="GO:0005886">
    <property type="term" value="C:plasma membrane"/>
    <property type="evidence" value="ECO:0007669"/>
    <property type="project" value="UniProtKB-SubCell"/>
</dbReference>
<feature type="region of interest" description="Disordered" evidence="11">
    <location>
        <begin position="289"/>
        <end position="318"/>
    </location>
</feature>
<evidence type="ECO:0000256" key="11">
    <source>
        <dbReference type="SAM" id="MobiDB-lite"/>
    </source>
</evidence>
<dbReference type="FunFam" id="3.40.1700.10:FF:000002">
    <property type="entry name" value="Diadenylate cyclase"/>
    <property type="match status" value="1"/>
</dbReference>
<protein>
    <recommendedName>
        <fullName evidence="10">Diadenylate cyclase</fullName>
        <shortName evidence="10">DAC</shortName>
        <ecNumber evidence="10">2.7.7.85</ecNumber>
    </recommendedName>
    <alternativeName>
        <fullName evidence="10">Cyclic-di-AMP synthase</fullName>
        <shortName evidence="10">c-di-AMP synthase</shortName>
    </alternativeName>
</protein>
<keyword evidence="3 10" id="KW-0808">Transferase</keyword>
<dbReference type="EMBL" id="JACRSV010000001">
    <property type="protein sequence ID" value="MBC8559083.1"/>
    <property type="molecule type" value="Genomic_DNA"/>
</dbReference>
<dbReference type="InterPro" id="IPR045585">
    <property type="entry name" value="CdaA_N"/>
</dbReference>
<keyword evidence="8 10" id="KW-1133">Transmembrane helix</keyword>
<feature type="compositionally biased region" description="Basic and acidic residues" evidence="11">
    <location>
        <begin position="301"/>
        <end position="318"/>
    </location>
</feature>
<dbReference type="SUPFAM" id="SSF143597">
    <property type="entry name" value="YojJ-like"/>
    <property type="match status" value="1"/>
</dbReference>
<evidence type="ECO:0000256" key="7">
    <source>
        <dbReference type="ARBA" id="ARBA00022840"/>
    </source>
</evidence>
<dbReference type="Gene3D" id="3.40.1700.10">
    <property type="entry name" value="DNA integrity scanning protein, DisA, N-terminal domain"/>
    <property type="match status" value="1"/>
</dbReference>
<evidence type="ECO:0000313" key="13">
    <source>
        <dbReference type="EMBL" id="MBC8559083.1"/>
    </source>
</evidence>
<dbReference type="Pfam" id="PF19293">
    <property type="entry name" value="CdaA_N"/>
    <property type="match status" value="1"/>
</dbReference>
<gene>
    <name evidence="10" type="primary">dacA</name>
    <name evidence="13" type="ORF">H8710_03250</name>
</gene>
<dbReference type="InterPro" id="IPR050338">
    <property type="entry name" value="DisA"/>
</dbReference>
<evidence type="ECO:0000256" key="6">
    <source>
        <dbReference type="ARBA" id="ARBA00022741"/>
    </source>
</evidence>
<dbReference type="EC" id="2.7.7.85" evidence="10"/>
<evidence type="ECO:0000256" key="4">
    <source>
        <dbReference type="ARBA" id="ARBA00022692"/>
    </source>
</evidence>
<comment type="subunit">
    <text evidence="10">Probably a homodimer.</text>
</comment>
<keyword evidence="4 10" id="KW-0812">Transmembrane</keyword>
<evidence type="ECO:0000256" key="5">
    <source>
        <dbReference type="ARBA" id="ARBA00022695"/>
    </source>
</evidence>
<dbReference type="InterPro" id="IPR003390">
    <property type="entry name" value="DNA_integrity_scan_DisA_N"/>
</dbReference>
<dbReference type="Proteomes" id="UP000610760">
    <property type="component" value="Unassembled WGS sequence"/>
</dbReference>
<reference evidence="13" key="1">
    <citation type="submission" date="2020-08" db="EMBL/GenBank/DDBJ databases">
        <title>Genome public.</title>
        <authorList>
            <person name="Liu C."/>
            <person name="Sun Q."/>
        </authorList>
    </citation>
    <scope>NUCLEOTIDE SEQUENCE</scope>
    <source>
        <strain evidence="13">NSJ-33</strain>
    </source>
</reference>
<comment type="function">
    <text evidence="10">Catalyzes the condensation of 2 ATP molecules into cyclic di-AMP (c-di-AMP), a second messenger used to regulate differing processes in different bacteria.</text>
</comment>
<dbReference type="NCBIfam" id="TIGR00159">
    <property type="entry name" value="diadenylate cyclase CdaA"/>
    <property type="match status" value="1"/>
</dbReference>
<dbReference type="GO" id="GO:0005524">
    <property type="term" value="F:ATP binding"/>
    <property type="evidence" value="ECO:0007669"/>
    <property type="project" value="UniProtKB-UniRule"/>
</dbReference>
<evidence type="ECO:0000256" key="9">
    <source>
        <dbReference type="ARBA" id="ARBA00023136"/>
    </source>
</evidence>
<keyword evidence="9 10" id="KW-0472">Membrane</keyword>
<keyword evidence="5 10" id="KW-0548">Nucleotidyltransferase</keyword>
<evidence type="ECO:0000313" key="14">
    <source>
        <dbReference type="Proteomes" id="UP000610760"/>
    </source>
</evidence>
<dbReference type="InterPro" id="IPR034701">
    <property type="entry name" value="CdaA"/>
</dbReference>
<comment type="catalytic activity">
    <reaction evidence="1 10">
        <text>2 ATP = 3',3'-c-di-AMP + 2 diphosphate</text>
        <dbReference type="Rhea" id="RHEA:35655"/>
        <dbReference type="ChEBI" id="CHEBI:30616"/>
        <dbReference type="ChEBI" id="CHEBI:33019"/>
        <dbReference type="ChEBI" id="CHEBI:71500"/>
        <dbReference type="EC" id="2.7.7.85"/>
    </reaction>
</comment>
<dbReference type="InterPro" id="IPR014046">
    <property type="entry name" value="C-di-AMP_synthase"/>
</dbReference>
<dbReference type="GO" id="GO:0004016">
    <property type="term" value="F:adenylate cyclase activity"/>
    <property type="evidence" value="ECO:0007669"/>
    <property type="project" value="UniProtKB-UniRule"/>
</dbReference>
<dbReference type="InterPro" id="IPR036888">
    <property type="entry name" value="DNA_integrity_DisA_N_sf"/>
</dbReference>
<evidence type="ECO:0000256" key="1">
    <source>
        <dbReference type="ARBA" id="ARBA00000877"/>
    </source>
</evidence>
<name>A0A926E3V8_9FIRM</name>
<comment type="similarity">
    <text evidence="10">Belongs to the adenylate cyclase family. DacA/CdaA subfamily.</text>
</comment>
<evidence type="ECO:0000256" key="2">
    <source>
        <dbReference type="ARBA" id="ARBA00022475"/>
    </source>
</evidence>
<dbReference type="PANTHER" id="PTHR34185:SF1">
    <property type="entry name" value="DIADENYLATE CYCLASE"/>
    <property type="match status" value="1"/>
</dbReference>
<dbReference type="HAMAP" id="MF_01499">
    <property type="entry name" value="DacA"/>
    <property type="match status" value="1"/>
</dbReference>
<organism evidence="13 14">
    <name type="scientific">Fumia xinanensis</name>
    <dbReference type="NCBI Taxonomy" id="2763659"/>
    <lineage>
        <taxon>Bacteria</taxon>
        <taxon>Bacillati</taxon>
        <taxon>Bacillota</taxon>
        <taxon>Clostridia</taxon>
        <taxon>Eubacteriales</taxon>
        <taxon>Oscillospiraceae</taxon>
        <taxon>Fumia</taxon>
    </lineage>
</organism>
<evidence type="ECO:0000256" key="10">
    <source>
        <dbReference type="HAMAP-Rule" id="MF_01499"/>
    </source>
</evidence>
<proteinExistence type="inferred from homology"/>
<accession>A0A926E3V8</accession>
<dbReference type="Pfam" id="PF02457">
    <property type="entry name" value="DAC"/>
    <property type="match status" value="1"/>
</dbReference>
<keyword evidence="7 10" id="KW-0067">ATP-binding</keyword>